<dbReference type="Proteomes" id="UP001499895">
    <property type="component" value="Unassembled WGS sequence"/>
</dbReference>
<evidence type="ECO:0000256" key="2">
    <source>
        <dbReference type="RuleBase" id="RU366034"/>
    </source>
</evidence>
<proteinExistence type="inferred from homology"/>
<name>A0ABN0ZKU7_9ACTN</name>
<dbReference type="EC" id="4.2.3.-" evidence="2"/>
<organism evidence="3 4">
    <name type="scientific">Streptomyces stramineus</name>
    <dbReference type="NCBI Taxonomy" id="173861"/>
    <lineage>
        <taxon>Bacteria</taxon>
        <taxon>Bacillati</taxon>
        <taxon>Actinomycetota</taxon>
        <taxon>Actinomycetes</taxon>
        <taxon>Kitasatosporales</taxon>
        <taxon>Streptomycetaceae</taxon>
        <taxon>Streptomyces</taxon>
    </lineage>
</organism>
<dbReference type="PANTHER" id="PTHR35201:SF4">
    <property type="entry name" value="BETA-PINACENE SYNTHASE-RELATED"/>
    <property type="match status" value="1"/>
</dbReference>
<keyword evidence="2" id="KW-0479">Metal-binding</keyword>
<accession>A0ABN0ZKU7</accession>
<keyword evidence="4" id="KW-1185">Reference proteome</keyword>
<keyword evidence="2" id="KW-0460">Magnesium</keyword>
<dbReference type="PANTHER" id="PTHR35201">
    <property type="entry name" value="TERPENE SYNTHASE"/>
    <property type="match status" value="1"/>
</dbReference>
<dbReference type="Pfam" id="PF19086">
    <property type="entry name" value="Terpene_syn_C_2"/>
    <property type="match status" value="1"/>
</dbReference>
<gene>
    <name evidence="3" type="ORF">GCM10009544_12600</name>
</gene>
<comment type="cofactor">
    <cofactor evidence="2">
        <name>Mg(2+)</name>
        <dbReference type="ChEBI" id="CHEBI:18420"/>
    </cofactor>
</comment>
<keyword evidence="1 2" id="KW-0456">Lyase</keyword>
<protein>
    <recommendedName>
        <fullName evidence="2">Terpene synthase</fullName>
        <ecNumber evidence="2">4.2.3.-</ecNumber>
    </recommendedName>
</protein>
<dbReference type="Gene3D" id="1.10.600.10">
    <property type="entry name" value="Farnesyl Diphosphate Synthase"/>
    <property type="match status" value="1"/>
</dbReference>
<dbReference type="SUPFAM" id="SSF48576">
    <property type="entry name" value="Terpenoid synthases"/>
    <property type="match status" value="1"/>
</dbReference>
<sequence>MDGIAVPDPCMPVPPHAPSPFLAEADAAVWSWLDAYGICQSPASRRNLRRARITLTTAMAYPTASRGALARLARWLHWTFIMDDEFDDGPDGRDATRCEAALLSLLRVLDGEPGRTPATRALADVWSDLLRRRSPSWCRTFRRDVEGWFWSYYEDTVDRAAEHYPPLAAYRRQRARGVGAYMFLTLAESGAGVDLPETVRHLPALVELRHAAAEYTGLNNDLWSVAKDRSVGVFHNAVLLIEHHERRGLQDAVDRLAGLLGDCAQRMAAAREALPGQLAAAGVGGRARADVLTCAAAYAHFVRGCYDYYHQVDRYTRADPDRAGELAPVHRLFDLAPPPDPG</sequence>
<comment type="similarity">
    <text evidence="2">Belongs to the terpene synthase family.</text>
</comment>
<dbReference type="SFLD" id="SFLDG01020">
    <property type="entry name" value="Terpene_Cyclase_Like_2"/>
    <property type="match status" value="1"/>
</dbReference>
<dbReference type="EMBL" id="BAAAHB010000008">
    <property type="protein sequence ID" value="GAA0451279.1"/>
    <property type="molecule type" value="Genomic_DNA"/>
</dbReference>
<dbReference type="SFLD" id="SFLDS00005">
    <property type="entry name" value="Isoprenoid_Synthase_Type_I"/>
    <property type="match status" value="1"/>
</dbReference>
<evidence type="ECO:0000256" key="1">
    <source>
        <dbReference type="ARBA" id="ARBA00023239"/>
    </source>
</evidence>
<evidence type="ECO:0000313" key="3">
    <source>
        <dbReference type="EMBL" id="GAA0451279.1"/>
    </source>
</evidence>
<evidence type="ECO:0000313" key="4">
    <source>
        <dbReference type="Proteomes" id="UP001499895"/>
    </source>
</evidence>
<comment type="caution">
    <text evidence="3">The sequence shown here is derived from an EMBL/GenBank/DDBJ whole genome shotgun (WGS) entry which is preliminary data.</text>
</comment>
<dbReference type="InterPro" id="IPR008949">
    <property type="entry name" value="Isoprenoid_synthase_dom_sf"/>
</dbReference>
<reference evidence="3 4" key="1">
    <citation type="journal article" date="2019" name="Int. J. Syst. Evol. Microbiol.">
        <title>The Global Catalogue of Microorganisms (GCM) 10K type strain sequencing project: providing services to taxonomists for standard genome sequencing and annotation.</title>
        <authorList>
            <consortium name="The Broad Institute Genomics Platform"/>
            <consortium name="The Broad Institute Genome Sequencing Center for Infectious Disease"/>
            <person name="Wu L."/>
            <person name="Ma J."/>
        </authorList>
    </citation>
    <scope>NUCLEOTIDE SEQUENCE [LARGE SCALE GENOMIC DNA]</scope>
    <source>
        <strain evidence="3 4">JCM 10649</strain>
    </source>
</reference>
<dbReference type="InterPro" id="IPR034686">
    <property type="entry name" value="Terpene_cyclase-like_2"/>
</dbReference>